<feature type="transmembrane region" description="Helical" evidence="2">
    <location>
        <begin position="91"/>
        <end position="111"/>
    </location>
</feature>
<feature type="region of interest" description="Disordered" evidence="1">
    <location>
        <begin position="136"/>
        <end position="169"/>
    </location>
</feature>
<keyword evidence="2" id="KW-0472">Membrane</keyword>
<organism evidence="3 4">
    <name type="scientific">Pedobacter petrophilus</name>
    <dbReference type="NCBI Taxonomy" id="1908241"/>
    <lineage>
        <taxon>Bacteria</taxon>
        <taxon>Pseudomonadati</taxon>
        <taxon>Bacteroidota</taxon>
        <taxon>Sphingobacteriia</taxon>
        <taxon>Sphingobacteriales</taxon>
        <taxon>Sphingobacteriaceae</taxon>
        <taxon>Pedobacter</taxon>
    </lineage>
</organism>
<accession>A0A7K0G2B0</accession>
<dbReference type="Proteomes" id="UP000487757">
    <property type="component" value="Unassembled WGS sequence"/>
</dbReference>
<name>A0A7K0G2B0_9SPHI</name>
<evidence type="ECO:0000313" key="4">
    <source>
        <dbReference type="Proteomes" id="UP000487757"/>
    </source>
</evidence>
<evidence type="ECO:0000256" key="2">
    <source>
        <dbReference type="SAM" id="Phobius"/>
    </source>
</evidence>
<dbReference type="RefSeq" id="WP_154281982.1">
    <property type="nucleotide sequence ID" value="NZ_JBHUJQ010000001.1"/>
</dbReference>
<evidence type="ECO:0000313" key="3">
    <source>
        <dbReference type="EMBL" id="MRX77580.1"/>
    </source>
</evidence>
<comment type="caution">
    <text evidence="3">The sequence shown here is derived from an EMBL/GenBank/DDBJ whole genome shotgun (WGS) entry which is preliminary data.</text>
</comment>
<dbReference type="OrthoDB" id="749495at2"/>
<gene>
    <name evidence="3" type="ORF">GJU39_15945</name>
</gene>
<feature type="compositionally biased region" description="Basic residues" evidence="1">
    <location>
        <begin position="145"/>
        <end position="157"/>
    </location>
</feature>
<sequence length="260" mass="29043">MKPRVRPFIVPESTNDKHTWKYIIVGLILLIFHNFFGALAYNAFVLIDHALSMSGANSPIFIWSFFGLLAGAVFGTVVATRKFKLDKKISLFAGIPIALLIVGLLLASGPYEQISPRPDELAATEDHKDPLLDLNHVNTNTQNQPKKRSQPLNKKVKQQAEQNLPKRENCEEKLTGVRVTVRSDSVRLFFRTTQENGGEWSRWESIFIPQPGQYGLSGSGGKVIANGIQYYYEAKQVATRSSSDPFSRSLCNGPLTIDTY</sequence>
<reference evidence="3 4" key="1">
    <citation type="submission" date="2019-11" db="EMBL/GenBank/DDBJ databases">
        <title>Pedobacter petrophilus genome.</title>
        <authorList>
            <person name="Feldbauer M.J."/>
            <person name="Newman J.D."/>
        </authorList>
    </citation>
    <scope>NUCLEOTIDE SEQUENCE [LARGE SCALE GENOMIC DNA]</scope>
    <source>
        <strain evidence="3 4">LMG 29686</strain>
    </source>
</reference>
<keyword evidence="2" id="KW-1133">Transmembrane helix</keyword>
<feature type="transmembrane region" description="Helical" evidence="2">
    <location>
        <begin position="20"/>
        <end position="40"/>
    </location>
</feature>
<protein>
    <submittedName>
        <fullName evidence="3">Uncharacterized protein</fullName>
    </submittedName>
</protein>
<evidence type="ECO:0000256" key="1">
    <source>
        <dbReference type="SAM" id="MobiDB-lite"/>
    </source>
</evidence>
<keyword evidence="4" id="KW-1185">Reference proteome</keyword>
<proteinExistence type="predicted"/>
<dbReference type="AlphaFoldDB" id="A0A7K0G2B0"/>
<dbReference type="EMBL" id="WKKH01000027">
    <property type="protein sequence ID" value="MRX77580.1"/>
    <property type="molecule type" value="Genomic_DNA"/>
</dbReference>
<keyword evidence="2" id="KW-0812">Transmembrane</keyword>
<feature type="transmembrane region" description="Helical" evidence="2">
    <location>
        <begin position="60"/>
        <end position="79"/>
    </location>
</feature>